<dbReference type="EMBL" id="JACXVP010000004">
    <property type="protein sequence ID" value="KAG5609730.1"/>
    <property type="molecule type" value="Genomic_DNA"/>
</dbReference>
<feature type="non-terminal residue" evidence="2">
    <location>
        <position position="1"/>
    </location>
</feature>
<proteinExistence type="predicted"/>
<dbReference type="Pfam" id="PF25475">
    <property type="entry name" value="DUF7903"/>
    <property type="match status" value="1"/>
</dbReference>
<dbReference type="OrthoDB" id="1283130at2759"/>
<dbReference type="AlphaFoldDB" id="A0A9J5ZAS0"/>
<organism evidence="2 3">
    <name type="scientific">Solanum commersonii</name>
    <name type="common">Commerson's wild potato</name>
    <name type="synonym">Commerson's nightshade</name>
    <dbReference type="NCBI Taxonomy" id="4109"/>
    <lineage>
        <taxon>Eukaryota</taxon>
        <taxon>Viridiplantae</taxon>
        <taxon>Streptophyta</taxon>
        <taxon>Embryophyta</taxon>
        <taxon>Tracheophyta</taxon>
        <taxon>Spermatophyta</taxon>
        <taxon>Magnoliopsida</taxon>
        <taxon>eudicotyledons</taxon>
        <taxon>Gunneridae</taxon>
        <taxon>Pentapetalae</taxon>
        <taxon>asterids</taxon>
        <taxon>lamiids</taxon>
        <taxon>Solanales</taxon>
        <taxon>Solanaceae</taxon>
        <taxon>Solanoideae</taxon>
        <taxon>Solaneae</taxon>
        <taxon>Solanum</taxon>
    </lineage>
</organism>
<evidence type="ECO:0000313" key="2">
    <source>
        <dbReference type="EMBL" id="KAG5609730.1"/>
    </source>
</evidence>
<evidence type="ECO:0000313" key="3">
    <source>
        <dbReference type="Proteomes" id="UP000824120"/>
    </source>
</evidence>
<reference evidence="2 3" key="1">
    <citation type="submission" date="2020-09" db="EMBL/GenBank/DDBJ databases">
        <title>De no assembly of potato wild relative species, Solanum commersonii.</title>
        <authorList>
            <person name="Cho K."/>
        </authorList>
    </citation>
    <scope>NUCLEOTIDE SEQUENCE [LARGE SCALE GENOMIC DNA]</scope>
    <source>
        <strain evidence="2">LZ3.2</strain>
        <tissue evidence="2">Leaf</tissue>
    </source>
</reference>
<comment type="caution">
    <text evidence="2">The sequence shown here is derived from an EMBL/GenBank/DDBJ whole genome shotgun (WGS) entry which is preliminary data.</text>
</comment>
<dbReference type="PANTHER" id="PTHR35481:SF1">
    <property type="entry name" value="DNA-DIRECTED RNA POLYMERASE SUBUNIT ALPHA"/>
    <property type="match status" value="1"/>
</dbReference>
<accession>A0A9J5ZAS0</accession>
<keyword evidence="3" id="KW-1185">Reference proteome</keyword>
<dbReference type="PANTHER" id="PTHR35481">
    <property type="entry name" value="DNA-DIRECTED RNA POLYMERASE SUBUNIT ALPHA"/>
    <property type="match status" value="1"/>
</dbReference>
<protein>
    <recommendedName>
        <fullName evidence="1">DUF7903 domain-containing protein</fullName>
    </recommendedName>
</protein>
<name>A0A9J5ZAS0_SOLCO</name>
<gene>
    <name evidence="2" type="ORF">H5410_021011</name>
</gene>
<dbReference type="InterPro" id="IPR057225">
    <property type="entry name" value="DUF7903"/>
</dbReference>
<dbReference type="Proteomes" id="UP000824120">
    <property type="component" value="Chromosome 4"/>
</dbReference>
<sequence length="121" mass="14053">KETKSPVVWREENNFRGKTIIYRKNSISKWFSVGLADYSRFPSVFSLQPLSADRSSDKALSLVLMESYDTPWILIAENVKEDLLLSFQHMKRQMEEADMAQVKPSVVARFGKFLFYGSVFF</sequence>
<evidence type="ECO:0000259" key="1">
    <source>
        <dbReference type="Pfam" id="PF25475"/>
    </source>
</evidence>
<feature type="domain" description="DUF7903" evidence="1">
    <location>
        <begin position="16"/>
        <end position="118"/>
    </location>
</feature>